<protein>
    <recommendedName>
        <fullName evidence="4">Vexin</fullName>
    </recommendedName>
</protein>
<dbReference type="Proteomes" id="UP000515159">
    <property type="component" value="Chromosome 2"/>
</dbReference>
<evidence type="ECO:0000256" key="1">
    <source>
        <dbReference type="ARBA" id="ARBA00004123"/>
    </source>
</evidence>
<evidence type="ECO:0000256" key="7">
    <source>
        <dbReference type="ARBA" id="ARBA00023136"/>
    </source>
</evidence>
<gene>
    <name evidence="11" type="primary">VXN</name>
</gene>
<evidence type="ECO:0000256" key="4">
    <source>
        <dbReference type="ARBA" id="ARBA00015328"/>
    </source>
</evidence>
<keyword evidence="7" id="KW-0472">Membrane</keyword>
<dbReference type="AlphaFoldDB" id="A0A6P8PJA5"/>
<organism evidence="10 11">
    <name type="scientific">Geotrypetes seraphini</name>
    <name type="common">Gaboon caecilian</name>
    <name type="synonym">Caecilia seraphini</name>
    <dbReference type="NCBI Taxonomy" id="260995"/>
    <lineage>
        <taxon>Eukaryota</taxon>
        <taxon>Metazoa</taxon>
        <taxon>Chordata</taxon>
        <taxon>Craniata</taxon>
        <taxon>Vertebrata</taxon>
        <taxon>Euteleostomi</taxon>
        <taxon>Amphibia</taxon>
        <taxon>Gymnophiona</taxon>
        <taxon>Geotrypetes</taxon>
    </lineage>
</organism>
<evidence type="ECO:0000256" key="6">
    <source>
        <dbReference type="ARBA" id="ARBA00022902"/>
    </source>
</evidence>
<dbReference type="GO" id="GO:0005634">
    <property type="term" value="C:nucleus"/>
    <property type="evidence" value="ECO:0007669"/>
    <property type="project" value="UniProtKB-SubCell"/>
</dbReference>
<dbReference type="FunCoup" id="A0A6P8PJA5">
    <property type="interactions" value="368"/>
</dbReference>
<evidence type="ECO:0000256" key="3">
    <source>
        <dbReference type="ARBA" id="ARBA00010010"/>
    </source>
</evidence>
<keyword evidence="5" id="KW-1003">Cell membrane</keyword>
<comment type="subcellular location">
    <subcellularLocation>
        <location evidence="2">Cell membrane</location>
    </subcellularLocation>
    <subcellularLocation>
        <location evidence="1">Nucleus</location>
    </subcellularLocation>
</comment>
<dbReference type="PANTHER" id="PTHR31520">
    <property type="entry name" value="VEXIN"/>
    <property type="match status" value="1"/>
</dbReference>
<dbReference type="GO" id="GO:0030182">
    <property type="term" value="P:neuron differentiation"/>
    <property type="evidence" value="ECO:0007669"/>
    <property type="project" value="TreeGrafter"/>
</dbReference>
<dbReference type="CTD" id="254778"/>
<reference evidence="11" key="1">
    <citation type="submission" date="2025-08" db="UniProtKB">
        <authorList>
            <consortium name="RefSeq"/>
        </authorList>
    </citation>
    <scope>IDENTIFICATION</scope>
</reference>
<keyword evidence="10" id="KW-1185">Reference proteome</keyword>
<dbReference type="OrthoDB" id="5340910at2759"/>
<sequence length="196" mass="21708">MAQIYRCSNDNLEVFTTVIAPTICGRAQRRAHNMQQILMRNVATVSDCHVHCTDEILKRPANLIRVLYKNDEVWQLGYLPKRQQRTAPSRCTAKPGKSERKDSQPSSNWAKGRPAAIQAQWTMSAAAADNAFNQEQRTEPNITNTEEGCLSTTAEAFMPLTGSAPCGIPSILRRIWMKPKGKAECIGASNGAFEAD</sequence>
<dbReference type="PANTHER" id="PTHR31520:SF1">
    <property type="entry name" value="VEXIN"/>
    <property type="match status" value="1"/>
</dbReference>
<evidence type="ECO:0000256" key="9">
    <source>
        <dbReference type="SAM" id="MobiDB-lite"/>
    </source>
</evidence>
<comment type="similarity">
    <text evidence="3">Belongs to the vexin family.</text>
</comment>
<evidence type="ECO:0000256" key="2">
    <source>
        <dbReference type="ARBA" id="ARBA00004236"/>
    </source>
</evidence>
<dbReference type="GeneID" id="117354819"/>
<evidence type="ECO:0000313" key="10">
    <source>
        <dbReference type="Proteomes" id="UP000515159"/>
    </source>
</evidence>
<name>A0A6P8PJA5_GEOSA</name>
<accession>A0A6P8PJA5</accession>
<evidence type="ECO:0000256" key="5">
    <source>
        <dbReference type="ARBA" id="ARBA00022475"/>
    </source>
</evidence>
<dbReference type="InterPro" id="IPR040470">
    <property type="entry name" value="Vexin"/>
</dbReference>
<keyword evidence="8" id="KW-0539">Nucleus</keyword>
<dbReference type="RefSeq" id="XP_033788687.1">
    <property type="nucleotide sequence ID" value="XM_033932796.1"/>
</dbReference>
<dbReference type="InParanoid" id="A0A6P8PJA5"/>
<dbReference type="KEGG" id="gsh:117354819"/>
<evidence type="ECO:0000256" key="8">
    <source>
        <dbReference type="ARBA" id="ARBA00023242"/>
    </source>
</evidence>
<feature type="region of interest" description="Disordered" evidence="9">
    <location>
        <begin position="85"/>
        <end position="114"/>
    </location>
</feature>
<evidence type="ECO:0000313" key="11">
    <source>
        <dbReference type="RefSeq" id="XP_033788687.1"/>
    </source>
</evidence>
<proteinExistence type="inferred from homology"/>
<dbReference type="GO" id="GO:0005886">
    <property type="term" value="C:plasma membrane"/>
    <property type="evidence" value="ECO:0007669"/>
    <property type="project" value="UniProtKB-SubCell"/>
</dbReference>
<keyword evidence="6" id="KW-0524">Neurogenesis</keyword>